<feature type="chain" id="PRO_5005467031" evidence="2">
    <location>
        <begin position="20"/>
        <end position="452"/>
    </location>
</feature>
<evidence type="ECO:0000313" key="3">
    <source>
        <dbReference type="EMBL" id="AKV02039.1"/>
    </source>
</evidence>
<dbReference type="AlphaFoldDB" id="A0A0K1Q8I3"/>
<keyword evidence="4" id="KW-1185">Reference proteome</keyword>
<dbReference type="KEGG" id="llu:AKJ09_08702"/>
<dbReference type="PROSITE" id="PS51257">
    <property type="entry name" value="PROKAR_LIPOPROTEIN"/>
    <property type="match status" value="1"/>
</dbReference>
<dbReference type="PATRIC" id="fig|1391654.3.peg.8812"/>
<evidence type="ECO:0000313" key="4">
    <source>
        <dbReference type="Proteomes" id="UP000064967"/>
    </source>
</evidence>
<dbReference type="Proteomes" id="UP000064967">
    <property type="component" value="Chromosome"/>
</dbReference>
<organism evidence="3 4">
    <name type="scientific">Labilithrix luteola</name>
    <dbReference type="NCBI Taxonomy" id="1391654"/>
    <lineage>
        <taxon>Bacteria</taxon>
        <taxon>Pseudomonadati</taxon>
        <taxon>Myxococcota</taxon>
        <taxon>Polyangia</taxon>
        <taxon>Polyangiales</taxon>
        <taxon>Labilitrichaceae</taxon>
        <taxon>Labilithrix</taxon>
    </lineage>
</organism>
<keyword evidence="2" id="KW-0732">Signal</keyword>
<evidence type="ECO:0000256" key="1">
    <source>
        <dbReference type="SAM" id="MobiDB-lite"/>
    </source>
</evidence>
<protein>
    <submittedName>
        <fullName evidence="3">Uncharacterized protein</fullName>
    </submittedName>
</protein>
<accession>A0A0K1Q8I3</accession>
<evidence type="ECO:0000256" key="2">
    <source>
        <dbReference type="SAM" id="SignalP"/>
    </source>
</evidence>
<gene>
    <name evidence="3" type="ORF">AKJ09_08702</name>
</gene>
<feature type="signal peptide" evidence="2">
    <location>
        <begin position="1"/>
        <end position="19"/>
    </location>
</feature>
<dbReference type="RefSeq" id="WP_146653015.1">
    <property type="nucleotide sequence ID" value="NZ_CP012333.1"/>
</dbReference>
<proteinExistence type="predicted"/>
<sequence>MIRNYVGLALVLSSTCVWAVGCSDDEANTDSTTVPDGGRDGSLPTTEPTPEKDGGADGATTGTTCPATTGIPQRLIITGGAADTEVVAFNLETKQVDGRYAFSGFGGASAVDGPYALEQASDIVTKFDRNEPWKPVASWNVRSNDGIDGGATFADPAAVVAPACGKGYILRYNRNRIAVIDTTKSGDAGAADSFIDLSSLVQSADSDGSVDPAAAVHVAAKNRLYVVLGNTDLKKVKVVGGYTNLLCSESKTTLIAIDTTTDKLVSLGGTGPGGGIELPGYNTPINANALAYDAAADRLLVLQGGCVADAPGDAVGDMQQREVDAVDLATGKASKLLDLNDKGFPVAFAFADSTHAALNFYGPTYFWDPSKTTLGAELPGALEYITHDGKGNLLGIHKAYNADFTPIAMELYSTPFTNAATVDESALVKIGAEPFTDNAGSYPSSLDVWPRP</sequence>
<dbReference type="EMBL" id="CP012333">
    <property type="protein sequence ID" value="AKV02039.1"/>
    <property type="molecule type" value="Genomic_DNA"/>
</dbReference>
<feature type="region of interest" description="Disordered" evidence="1">
    <location>
        <begin position="27"/>
        <end position="66"/>
    </location>
</feature>
<dbReference type="STRING" id="1391654.AKJ09_08702"/>
<name>A0A0K1Q8I3_9BACT</name>
<reference evidence="3 4" key="1">
    <citation type="submission" date="2015-08" db="EMBL/GenBank/DDBJ databases">
        <authorList>
            <person name="Babu N.S."/>
            <person name="Beckwith C.J."/>
            <person name="Beseler K.G."/>
            <person name="Brison A."/>
            <person name="Carone J.V."/>
            <person name="Caskin T.P."/>
            <person name="Diamond M."/>
            <person name="Durham M.E."/>
            <person name="Foxe J.M."/>
            <person name="Go M."/>
            <person name="Henderson B.A."/>
            <person name="Jones I.B."/>
            <person name="McGettigan J.A."/>
            <person name="Micheletti S.J."/>
            <person name="Nasrallah M.E."/>
            <person name="Ortiz D."/>
            <person name="Piller C.R."/>
            <person name="Privatt S.R."/>
            <person name="Schneider S.L."/>
            <person name="Sharp S."/>
            <person name="Smith T.C."/>
            <person name="Stanton J.D."/>
            <person name="Ullery H.E."/>
            <person name="Wilson R.J."/>
            <person name="Serrano M.G."/>
            <person name="Buck G."/>
            <person name="Lee V."/>
            <person name="Wang Y."/>
            <person name="Carvalho R."/>
            <person name="Voegtly L."/>
            <person name="Shi R."/>
            <person name="Duckworth R."/>
            <person name="Johnson A."/>
            <person name="Loviza R."/>
            <person name="Walstead R."/>
            <person name="Shah Z."/>
            <person name="Kiflezghi M."/>
            <person name="Wade K."/>
            <person name="Ball S.L."/>
            <person name="Bradley K.W."/>
            <person name="Asai D.J."/>
            <person name="Bowman C.A."/>
            <person name="Russell D.A."/>
            <person name="Pope W.H."/>
            <person name="Jacobs-Sera D."/>
            <person name="Hendrix R.W."/>
            <person name="Hatfull G.F."/>
        </authorList>
    </citation>
    <scope>NUCLEOTIDE SEQUENCE [LARGE SCALE GENOMIC DNA]</scope>
    <source>
        <strain evidence="3 4">DSM 27648</strain>
    </source>
</reference>